<keyword evidence="5" id="KW-1185">Reference proteome</keyword>
<evidence type="ECO:0000313" key="5">
    <source>
        <dbReference type="Proteomes" id="UP000694865"/>
    </source>
</evidence>
<comment type="similarity">
    <text evidence="1 2">Belongs to the small heat shock protein (HSP20) family.</text>
</comment>
<feature type="region of interest" description="Disordered" evidence="3">
    <location>
        <begin position="146"/>
        <end position="167"/>
    </location>
</feature>
<dbReference type="GeneID" id="102803552"/>
<dbReference type="SUPFAM" id="SSF49764">
    <property type="entry name" value="HSP20-like chaperones"/>
    <property type="match status" value="1"/>
</dbReference>
<evidence type="ECO:0000256" key="3">
    <source>
        <dbReference type="SAM" id="MobiDB-lite"/>
    </source>
</evidence>
<feature type="compositionally biased region" description="Basic residues" evidence="3">
    <location>
        <begin position="18"/>
        <end position="29"/>
    </location>
</feature>
<protein>
    <submittedName>
        <fullName evidence="6">Stress-induced protein 1-like</fullName>
    </submittedName>
</protein>
<evidence type="ECO:0000256" key="1">
    <source>
        <dbReference type="PROSITE-ProRule" id="PRU00285"/>
    </source>
</evidence>
<dbReference type="InterPro" id="IPR008978">
    <property type="entry name" value="HSP20-like_chaperone"/>
</dbReference>
<organism evidence="5 6">
    <name type="scientific">Saccoglossus kowalevskii</name>
    <name type="common">Acorn worm</name>
    <dbReference type="NCBI Taxonomy" id="10224"/>
    <lineage>
        <taxon>Eukaryota</taxon>
        <taxon>Metazoa</taxon>
        <taxon>Hemichordata</taxon>
        <taxon>Enteropneusta</taxon>
        <taxon>Harrimaniidae</taxon>
        <taxon>Saccoglossus</taxon>
    </lineage>
</organism>
<evidence type="ECO:0000256" key="2">
    <source>
        <dbReference type="RuleBase" id="RU003616"/>
    </source>
</evidence>
<proteinExistence type="inferred from homology"/>
<dbReference type="InterPro" id="IPR002068">
    <property type="entry name" value="A-crystallin/Hsp20_dom"/>
</dbReference>
<feature type="domain" description="SHSP" evidence="4">
    <location>
        <begin position="38"/>
        <end position="150"/>
    </location>
</feature>
<dbReference type="InterPro" id="IPR001436">
    <property type="entry name" value="Alpha-crystallin/sHSP_animal"/>
</dbReference>
<sequence>MLEELLKPETSCDDWHARTPRKAPVKRKLTKQEAVSGEAVTVLPKKIKQRHIEQKARNFTLAVDVGHVNPDDLKVKLSDHVLTVTGESTETDTDGNVYSMYTFTREFTIPEDVDVTSLTSKFTGEGVLIFEAPRLALKEPTERHLSIAVDKTDEPKEPTVNELTEET</sequence>
<dbReference type="RefSeq" id="XP_006822814.1">
    <property type="nucleotide sequence ID" value="XM_006822751.1"/>
</dbReference>
<dbReference type="Pfam" id="PF00011">
    <property type="entry name" value="HSP20"/>
    <property type="match status" value="1"/>
</dbReference>
<dbReference type="PROSITE" id="PS01031">
    <property type="entry name" value="SHSP"/>
    <property type="match status" value="1"/>
</dbReference>
<evidence type="ECO:0000313" key="6">
    <source>
        <dbReference type="RefSeq" id="XP_006822814.1"/>
    </source>
</evidence>
<dbReference type="PANTHER" id="PTHR45640">
    <property type="entry name" value="HEAT SHOCK PROTEIN HSP-12.2-RELATED"/>
    <property type="match status" value="1"/>
</dbReference>
<dbReference type="PANTHER" id="PTHR45640:SF26">
    <property type="entry name" value="RE23625P"/>
    <property type="match status" value="1"/>
</dbReference>
<feature type="compositionally biased region" description="Basic and acidic residues" evidence="3">
    <location>
        <begin position="146"/>
        <end position="159"/>
    </location>
</feature>
<dbReference type="PRINTS" id="PR00299">
    <property type="entry name" value="ACRYSTALLIN"/>
</dbReference>
<gene>
    <name evidence="6" type="primary">LOC102803552</name>
</gene>
<accession>A0ABM0MS23</accession>
<dbReference type="Proteomes" id="UP000694865">
    <property type="component" value="Unplaced"/>
</dbReference>
<dbReference type="CDD" id="cd06526">
    <property type="entry name" value="metazoan_ACD"/>
    <property type="match status" value="1"/>
</dbReference>
<feature type="region of interest" description="Disordered" evidence="3">
    <location>
        <begin position="1"/>
        <end position="30"/>
    </location>
</feature>
<dbReference type="Gene3D" id="2.60.40.790">
    <property type="match status" value="1"/>
</dbReference>
<reference evidence="6" key="1">
    <citation type="submission" date="2025-08" db="UniProtKB">
        <authorList>
            <consortium name="RefSeq"/>
        </authorList>
    </citation>
    <scope>IDENTIFICATION</scope>
    <source>
        <tissue evidence="6">Testes</tissue>
    </source>
</reference>
<name>A0ABM0MS23_SACKO</name>
<evidence type="ECO:0000259" key="4">
    <source>
        <dbReference type="PROSITE" id="PS01031"/>
    </source>
</evidence>